<dbReference type="SUPFAM" id="SSF53098">
    <property type="entry name" value="Ribonuclease H-like"/>
    <property type="match status" value="1"/>
</dbReference>
<dbReference type="PANTHER" id="PTHR46889:SF4">
    <property type="entry name" value="TRANSPOSASE INSO FOR INSERTION SEQUENCE ELEMENT IS911B-RELATED"/>
    <property type="match status" value="1"/>
</dbReference>
<dbReference type="InterPro" id="IPR025948">
    <property type="entry name" value="HTH-like_dom"/>
</dbReference>
<dbReference type="Gene3D" id="3.30.420.10">
    <property type="entry name" value="Ribonuclease H-like superfamily/Ribonuclease H"/>
    <property type="match status" value="1"/>
</dbReference>
<dbReference type="InterPro" id="IPR050900">
    <property type="entry name" value="Transposase_IS3/IS150/IS904"/>
</dbReference>
<evidence type="ECO:0000259" key="1">
    <source>
        <dbReference type="PROSITE" id="PS50994"/>
    </source>
</evidence>
<dbReference type="Pfam" id="PF13276">
    <property type="entry name" value="HTH_21"/>
    <property type="match status" value="1"/>
</dbReference>
<dbReference type="Pfam" id="PF00665">
    <property type="entry name" value="rve"/>
    <property type="match status" value="1"/>
</dbReference>
<dbReference type="PROSITE" id="PS50994">
    <property type="entry name" value="INTEGRASE"/>
    <property type="match status" value="1"/>
</dbReference>
<gene>
    <name evidence="2" type="ORF">S01H1_72338</name>
</gene>
<proteinExistence type="predicted"/>
<feature type="domain" description="Integrase catalytic" evidence="1">
    <location>
        <begin position="63"/>
        <end position="184"/>
    </location>
</feature>
<feature type="non-terminal residue" evidence="2">
    <location>
        <position position="184"/>
    </location>
</feature>
<dbReference type="EMBL" id="BARS01048236">
    <property type="protein sequence ID" value="GAG34369.1"/>
    <property type="molecule type" value="Genomic_DNA"/>
</dbReference>
<dbReference type="InterPro" id="IPR048020">
    <property type="entry name" value="Transpos_IS3"/>
</dbReference>
<protein>
    <recommendedName>
        <fullName evidence="1">Integrase catalytic domain-containing protein</fullName>
    </recommendedName>
</protein>
<dbReference type="InterPro" id="IPR012337">
    <property type="entry name" value="RNaseH-like_sf"/>
</dbReference>
<dbReference type="InterPro" id="IPR036397">
    <property type="entry name" value="RNaseH_sf"/>
</dbReference>
<dbReference type="GO" id="GO:0015074">
    <property type="term" value="P:DNA integration"/>
    <property type="evidence" value="ECO:0007669"/>
    <property type="project" value="InterPro"/>
</dbReference>
<sequence>MKITAKIKKIYEKNPFYGYRRIHAKLKKIGYKHNHKKTQRLMQDIGMKAIYPEKRTTFRDRKQYVYPYLLNDIKVEKANQVWAIDITYIKLSSGFCYLACIIDIFSRKIISCEVSPFLDTKLCIDVLDKALEKGVSGIINSDQGCQFTSYKWINKLKENNIKISMDGKGCWYNNIIIERFWRSI</sequence>
<name>X0WTP9_9ZZZZ</name>
<dbReference type="GO" id="GO:0003676">
    <property type="term" value="F:nucleic acid binding"/>
    <property type="evidence" value="ECO:0007669"/>
    <property type="project" value="InterPro"/>
</dbReference>
<accession>X0WTP9</accession>
<reference evidence="2" key="1">
    <citation type="journal article" date="2014" name="Front. Microbiol.">
        <title>High frequency of phylogenetically diverse reductive dehalogenase-homologous genes in deep subseafloor sedimentary metagenomes.</title>
        <authorList>
            <person name="Kawai M."/>
            <person name="Futagami T."/>
            <person name="Toyoda A."/>
            <person name="Takaki Y."/>
            <person name="Nishi S."/>
            <person name="Hori S."/>
            <person name="Arai W."/>
            <person name="Tsubouchi T."/>
            <person name="Morono Y."/>
            <person name="Uchiyama I."/>
            <person name="Ito T."/>
            <person name="Fujiyama A."/>
            <person name="Inagaki F."/>
            <person name="Takami H."/>
        </authorList>
    </citation>
    <scope>NUCLEOTIDE SEQUENCE</scope>
    <source>
        <strain evidence="2">Expedition CK06-06</strain>
    </source>
</reference>
<dbReference type="NCBIfam" id="NF033516">
    <property type="entry name" value="transpos_IS3"/>
    <property type="match status" value="1"/>
</dbReference>
<dbReference type="AlphaFoldDB" id="X0WTP9"/>
<dbReference type="InterPro" id="IPR001584">
    <property type="entry name" value="Integrase_cat-core"/>
</dbReference>
<dbReference type="PANTHER" id="PTHR46889">
    <property type="entry name" value="TRANSPOSASE INSF FOR INSERTION SEQUENCE IS3B-RELATED"/>
    <property type="match status" value="1"/>
</dbReference>
<comment type="caution">
    <text evidence="2">The sequence shown here is derived from an EMBL/GenBank/DDBJ whole genome shotgun (WGS) entry which is preliminary data.</text>
</comment>
<evidence type="ECO:0000313" key="2">
    <source>
        <dbReference type="EMBL" id="GAG34369.1"/>
    </source>
</evidence>
<organism evidence="2">
    <name type="scientific">marine sediment metagenome</name>
    <dbReference type="NCBI Taxonomy" id="412755"/>
    <lineage>
        <taxon>unclassified sequences</taxon>
        <taxon>metagenomes</taxon>
        <taxon>ecological metagenomes</taxon>
    </lineage>
</organism>